<dbReference type="AlphaFoldDB" id="A0A1I2YRE4"/>
<dbReference type="PANTHER" id="PTHR28629">
    <property type="entry name" value="TRIOKINASE/FMN CYCLASE"/>
    <property type="match status" value="1"/>
</dbReference>
<feature type="domain" description="DhaL" evidence="3">
    <location>
        <begin position="4"/>
        <end position="201"/>
    </location>
</feature>
<sequence length="216" mass="21795">MNGNDLSTAIRNCLGEFTSYSDELGELDRALGDGDLGITVSLGAAAVEEALAVLPADSTPAEVVLACAKAFANANPSTMAALVAGALLAGSKVWGASTSLADGQIGAFAVAAAESISQRGKSKIGDKTILDAMFPAADALVNAAAGESALDAAINAAEAGVIASKELQSRRGRASWLQERSIGLQDPGATAFLRFLQSWKATNTPAALITAGENTK</sequence>
<dbReference type="STRING" id="995038.SAMN05216274_102303"/>
<dbReference type="PANTHER" id="PTHR28629:SF4">
    <property type="entry name" value="TRIOKINASE_FMN CYCLASE"/>
    <property type="match status" value="1"/>
</dbReference>
<keyword evidence="2 4" id="KW-0418">Kinase</keyword>
<evidence type="ECO:0000256" key="1">
    <source>
        <dbReference type="ARBA" id="ARBA00022679"/>
    </source>
</evidence>
<evidence type="ECO:0000259" key="3">
    <source>
        <dbReference type="PROSITE" id="PS51480"/>
    </source>
</evidence>
<keyword evidence="1" id="KW-0808">Transferase</keyword>
<reference evidence="5 7" key="2">
    <citation type="submission" date="2019-03" db="EMBL/GenBank/DDBJ databases">
        <title>Genomics of glacier-inhabiting Cryobacterium strains.</title>
        <authorList>
            <person name="Liu Q."/>
            <person name="Xin Y.-H."/>
        </authorList>
    </citation>
    <scope>NUCLEOTIDE SEQUENCE [LARGE SCALE GENOMIC DNA]</scope>
    <source>
        <strain evidence="5 7">Hh34</strain>
    </source>
</reference>
<dbReference type="SUPFAM" id="SSF101473">
    <property type="entry name" value="DhaL-like"/>
    <property type="match status" value="1"/>
</dbReference>
<dbReference type="Gene3D" id="1.25.40.340">
    <property type="match status" value="1"/>
</dbReference>
<protein>
    <submittedName>
        <fullName evidence="5">DAK2 domain-containing protein</fullName>
    </submittedName>
    <submittedName>
        <fullName evidence="4">Dihydroxyacetone kinase, C-terminal domain</fullName>
    </submittedName>
</protein>
<proteinExistence type="predicted"/>
<comment type="caution">
    <text evidence="5">The sequence shown here is derived from an EMBL/GenBank/DDBJ whole genome shotgun (WGS) entry which is preliminary data.</text>
</comment>
<dbReference type="Pfam" id="PF02734">
    <property type="entry name" value="Dak2"/>
    <property type="match status" value="1"/>
</dbReference>
<name>A0A1I2YRE4_9MICO</name>
<dbReference type="GO" id="GO:0005829">
    <property type="term" value="C:cytosol"/>
    <property type="evidence" value="ECO:0007669"/>
    <property type="project" value="TreeGrafter"/>
</dbReference>
<evidence type="ECO:0000313" key="7">
    <source>
        <dbReference type="Proteomes" id="UP000297963"/>
    </source>
</evidence>
<evidence type="ECO:0000313" key="4">
    <source>
        <dbReference type="EMBL" id="SFH28263.1"/>
    </source>
</evidence>
<dbReference type="PROSITE" id="PS51480">
    <property type="entry name" value="DHAL"/>
    <property type="match status" value="1"/>
</dbReference>
<dbReference type="Proteomes" id="UP000297963">
    <property type="component" value="Unassembled WGS sequence"/>
</dbReference>
<dbReference type="EMBL" id="SOFE01000011">
    <property type="protein sequence ID" value="TFB86133.1"/>
    <property type="molecule type" value="Genomic_DNA"/>
</dbReference>
<dbReference type="SMART" id="SM01120">
    <property type="entry name" value="Dak2"/>
    <property type="match status" value="1"/>
</dbReference>
<reference evidence="4 6" key="1">
    <citation type="submission" date="2016-10" db="EMBL/GenBank/DDBJ databases">
        <authorList>
            <person name="Varghese N."/>
            <person name="Submissions S."/>
        </authorList>
    </citation>
    <scope>NUCLEOTIDE SEQUENCE [LARGE SCALE GENOMIC DNA]</scope>
    <source>
        <strain evidence="4 6">GMCC 1.11211</strain>
    </source>
</reference>
<dbReference type="GO" id="GO:0019563">
    <property type="term" value="P:glycerol catabolic process"/>
    <property type="evidence" value="ECO:0007669"/>
    <property type="project" value="TreeGrafter"/>
</dbReference>
<gene>
    <name evidence="5" type="ORF">E3O11_06580</name>
    <name evidence="4" type="ORF">SAMN05216274_102303</name>
</gene>
<keyword evidence="6" id="KW-1185">Reference proteome</keyword>
<evidence type="ECO:0000313" key="6">
    <source>
        <dbReference type="Proteomes" id="UP000199681"/>
    </source>
</evidence>
<dbReference type="EMBL" id="FOPW01000002">
    <property type="protein sequence ID" value="SFH28263.1"/>
    <property type="molecule type" value="Genomic_DNA"/>
</dbReference>
<dbReference type="InterPro" id="IPR050861">
    <property type="entry name" value="Dihydroxyacetone_Kinase"/>
</dbReference>
<organism evidence="5 7">
    <name type="scientific">Cryobacterium levicorallinum</name>
    <dbReference type="NCBI Taxonomy" id="995038"/>
    <lineage>
        <taxon>Bacteria</taxon>
        <taxon>Bacillati</taxon>
        <taxon>Actinomycetota</taxon>
        <taxon>Actinomycetes</taxon>
        <taxon>Micrococcales</taxon>
        <taxon>Microbacteriaceae</taxon>
        <taxon>Cryobacterium</taxon>
    </lineage>
</organism>
<accession>A0A1I2YRE4</accession>
<dbReference type="GO" id="GO:0004371">
    <property type="term" value="F:glycerone kinase activity"/>
    <property type="evidence" value="ECO:0007669"/>
    <property type="project" value="InterPro"/>
</dbReference>
<dbReference type="Proteomes" id="UP000199681">
    <property type="component" value="Unassembled WGS sequence"/>
</dbReference>
<dbReference type="InterPro" id="IPR036117">
    <property type="entry name" value="DhaL_dom_sf"/>
</dbReference>
<evidence type="ECO:0000313" key="5">
    <source>
        <dbReference type="EMBL" id="TFB86133.1"/>
    </source>
</evidence>
<dbReference type="InterPro" id="IPR004007">
    <property type="entry name" value="DhaL_dom"/>
</dbReference>
<evidence type="ECO:0000256" key="2">
    <source>
        <dbReference type="ARBA" id="ARBA00022777"/>
    </source>
</evidence>
<dbReference type="RefSeq" id="WP_092448451.1">
    <property type="nucleotide sequence ID" value="NZ_BKAC01000012.1"/>
</dbReference>